<gene>
    <name evidence="2" type="ORF">SPHA_50697</name>
</gene>
<name>A0A812DF36_ACAPH</name>
<feature type="transmembrane region" description="Helical" evidence="1">
    <location>
        <begin position="173"/>
        <end position="192"/>
    </location>
</feature>
<reference evidence="2" key="1">
    <citation type="submission" date="2021-01" db="EMBL/GenBank/DDBJ databases">
        <authorList>
            <person name="Li R."/>
            <person name="Bekaert M."/>
        </authorList>
    </citation>
    <scope>NUCLEOTIDE SEQUENCE</scope>
    <source>
        <strain evidence="2">Farmed</strain>
    </source>
</reference>
<organism evidence="2 3">
    <name type="scientific">Acanthosepion pharaonis</name>
    <name type="common">Pharaoh cuttlefish</name>
    <name type="synonym">Sepia pharaonis</name>
    <dbReference type="NCBI Taxonomy" id="158019"/>
    <lineage>
        <taxon>Eukaryota</taxon>
        <taxon>Metazoa</taxon>
        <taxon>Spiralia</taxon>
        <taxon>Lophotrochozoa</taxon>
        <taxon>Mollusca</taxon>
        <taxon>Cephalopoda</taxon>
        <taxon>Coleoidea</taxon>
        <taxon>Decapodiformes</taxon>
        <taxon>Sepiida</taxon>
        <taxon>Sepiina</taxon>
        <taxon>Sepiidae</taxon>
        <taxon>Acanthosepion</taxon>
    </lineage>
</organism>
<dbReference type="Proteomes" id="UP000597762">
    <property type="component" value="Unassembled WGS sequence"/>
</dbReference>
<evidence type="ECO:0000313" key="2">
    <source>
        <dbReference type="EMBL" id="CAE1295006.1"/>
    </source>
</evidence>
<proteinExistence type="predicted"/>
<feature type="transmembrane region" description="Helical" evidence="1">
    <location>
        <begin position="68"/>
        <end position="94"/>
    </location>
</feature>
<feature type="transmembrane region" description="Helical" evidence="1">
    <location>
        <begin position="143"/>
        <end position="161"/>
    </location>
</feature>
<keyword evidence="1" id="KW-1133">Transmembrane helix</keyword>
<protein>
    <submittedName>
        <fullName evidence="2">Uncharacterized protein</fullName>
    </submittedName>
</protein>
<dbReference type="EMBL" id="CAHIKZ030003005">
    <property type="protein sequence ID" value="CAE1295006.1"/>
    <property type="molecule type" value="Genomic_DNA"/>
</dbReference>
<evidence type="ECO:0000313" key="3">
    <source>
        <dbReference type="Proteomes" id="UP000597762"/>
    </source>
</evidence>
<dbReference type="AlphaFoldDB" id="A0A812DF36"/>
<accession>A0A812DF36</accession>
<keyword evidence="3" id="KW-1185">Reference proteome</keyword>
<comment type="caution">
    <text evidence="2">The sequence shown here is derived from an EMBL/GenBank/DDBJ whole genome shotgun (WGS) entry which is preliminary data.</text>
</comment>
<keyword evidence="1" id="KW-0472">Membrane</keyword>
<sequence>MSSGNIQNGRSAELEERDSIFDSFFALWAVSLFSLTPGYIYISLFLPSHFLCIIYLSSDNSTLPSLTLSLSFFFSISIFLSLTRFFFISLFIFLSHTDFLSFSFSLSLFISPLYLNFFLTRFLLVALLLPFFVSLILFRTHTLFLGFLSLLSLSLSLSLQLNVTRYLSFFPPFYPPPFYFLVFGIVFNGHLIPTGSPR</sequence>
<keyword evidence="1" id="KW-0812">Transmembrane</keyword>
<evidence type="ECO:0000256" key="1">
    <source>
        <dbReference type="SAM" id="Phobius"/>
    </source>
</evidence>